<name>A0A387B7B2_9MICO</name>
<dbReference type="AlphaFoldDB" id="A0A387B7B2"/>
<evidence type="ECO:0000313" key="1">
    <source>
        <dbReference type="EMBL" id="AYF97661.1"/>
    </source>
</evidence>
<sequence length="347" mass="35933">MRRGRVAGALAAVAALGLLLTGCGFVDQYRQAVDDLSHGQELLDRMDSLVSGVRELDGVEDASADSRLGFAPYSADLTVRMDADASVGQWRAVADTIMTAATGDLDEVELAVVQRSEVLHVDYPADADAAPAPDVELAARLGEAIGPGLQFSLIRAAPAWSRVVGAIDRGDTATTRAFVANATAVRAALDAAPERGTQWLLPGLSFTDGLPPDAVLALVGDTSIPLPPNALPGDETVPEMPDESVWFGYHHSEADDTVVIGLLLTVADAPQDAAHWREFAALVREASAAVDGVLVVNVMGRDGGGVVTRTDCTDGTPTSGPDDAELASALADAGIPRAGFIPGYCTP</sequence>
<dbReference type="EMBL" id="CP032630">
    <property type="protein sequence ID" value="AYF97661.1"/>
    <property type="molecule type" value="Genomic_DNA"/>
</dbReference>
<protein>
    <submittedName>
        <fullName evidence="1">Uncharacterized protein</fullName>
    </submittedName>
</protein>
<reference evidence="2" key="1">
    <citation type="submission" date="2018-09" db="EMBL/GenBank/DDBJ databases">
        <title>Genome sequencing of strain 2DFWR-13.</title>
        <authorList>
            <person name="Heo J."/>
            <person name="Kim S.-J."/>
            <person name="Kwon S.-W."/>
        </authorList>
    </citation>
    <scope>NUCLEOTIDE SEQUENCE [LARGE SCALE GENOMIC DNA]</scope>
    <source>
        <strain evidence="2">2DFWR-13</strain>
    </source>
</reference>
<keyword evidence="2" id="KW-1185">Reference proteome</keyword>
<accession>A0A387B7B2</accession>
<proteinExistence type="predicted"/>
<dbReference type="KEGG" id="lyd:D7I47_04895"/>
<dbReference type="PROSITE" id="PS51257">
    <property type="entry name" value="PROKAR_LIPOPROTEIN"/>
    <property type="match status" value="1"/>
</dbReference>
<evidence type="ECO:0000313" key="2">
    <source>
        <dbReference type="Proteomes" id="UP000278886"/>
    </source>
</evidence>
<dbReference type="Proteomes" id="UP000278886">
    <property type="component" value="Chromosome"/>
</dbReference>
<organism evidence="1 2">
    <name type="scientific">Protaetiibacter intestinalis</name>
    <dbReference type="NCBI Taxonomy" id="2419774"/>
    <lineage>
        <taxon>Bacteria</taxon>
        <taxon>Bacillati</taxon>
        <taxon>Actinomycetota</taxon>
        <taxon>Actinomycetes</taxon>
        <taxon>Micrococcales</taxon>
        <taxon>Microbacteriaceae</taxon>
        <taxon>Protaetiibacter</taxon>
    </lineage>
</organism>
<gene>
    <name evidence="1" type="ORF">D7I47_04895</name>
</gene>